<keyword evidence="9" id="KW-1185">Reference proteome</keyword>
<feature type="transmembrane region" description="Helical" evidence="6">
    <location>
        <begin position="139"/>
        <end position="162"/>
    </location>
</feature>
<gene>
    <name evidence="8" type="ordered locus">Marky_0997</name>
</gene>
<proteinExistence type="inferred from homology"/>
<organism evidence="8 9">
    <name type="scientific">Marinithermus hydrothermalis (strain DSM 14884 / JCM 11576 / T1)</name>
    <dbReference type="NCBI Taxonomy" id="869210"/>
    <lineage>
        <taxon>Bacteria</taxon>
        <taxon>Thermotogati</taxon>
        <taxon>Deinococcota</taxon>
        <taxon>Deinococci</taxon>
        <taxon>Thermales</taxon>
        <taxon>Thermaceae</taxon>
        <taxon>Marinithermus</taxon>
    </lineage>
</organism>
<dbReference type="AlphaFoldDB" id="F2NLC1"/>
<keyword evidence="4 6" id="KW-1133">Transmembrane helix</keyword>
<sequence length="255" mass="26618">MHVGGEDVSTVNGAPSRAWLRLQVTLHSLAFVMGLSLVFIALGFSAGLVSDFLFSFGDALRIGAGVFLVLMGLVMLRVIPIPFLQRDLRLHLARKPSGYLGSMLVGVAFGAGWTPCVGPILAGILVIAGTSGSPLQGGLLLASYSLGFAIPFLIAAQMLTYWRKLNRYTLLVERIGGVLLIGVGVVLLTNAVATFSPYLAGLGSAEYALAGSEPTHLIAFLGGALSFMSPCVLPILPAFLAYLTGLNADQLAQAA</sequence>
<dbReference type="HOGENOM" id="CLU_053225_2_0_0"/>
<evidence type="ECO:0000256" key="6">
    <source>
        <dbReference type="SAM" id="Phobius"/>
    </source>
</evidence>
<comment type="similarity">
    <text evidence="2">Belongs to the DsbD family.</text>
</comment>
<dbReference type="PANTHER" id="PTHR31272:SF4">
    <property type="entry name" value="CYTOCHROME C-TYPE BIOGENESIS PROTEIN HI_1454-RELATED"/>
    <property type="match status" value="1"/>
</dbReference>
<evidence type="ECO:0000256" key="5">
    <source>
        <dbReference type="ARBA" id="ARBA00023136"/>
    </source>
</evidence>
<dbReference type="OrthoDB" id="9803065at2"/>
<evidence type="ECO:0000313" key="8">
    <source>
        <dbReference type="EMBL" id="AEB11740.1"/>
    </source>
</evidence>
<dbReference type="STRING" id="869210.Marky_0997"/>
<evidence type="ECO:0000256" key="4">
    <source>
        <dbReference type="ARBA" id="ARBA00022989"/>
    </source>
</evidence>
<reference evidence="8 9" key="1">
    <citation type="journal article" date="2012" name="Stand. Genomic Sci.">
        <title>Complete genome sequence of the aerobic, heterotroph Marinithermus hydrothermalis type strain (T1(T)) from a deep-sea hydrothermal vent chimney.</title>
        <authorList>
            <person name="Copeland A."/>
            <person name="Gu W."/>
            <person name="Yasawong M."/>
            <person name="Lapidus A."/>
            <person name="Lucas S."/>
            <person name="Deshpande S."/>
            <person name="Pagani I."/>
            <person name="Tapia R."/>
            <person name="Cheng J.F."/>
            <person name="Goodwin L.A."/>
            <person name="Pitluck S."/>
            <person name="Liolios K."/>
            <person name="Ivanova N."/>
            <person name="Mavromatis K."/>
            <person name="Mikhailova N."/>
            <person name="Pati A."/>
            <person name="Chen A."/>
            <person name="Palaniappan K."/>
            <person name="Land M."/>
            <person name="Pan C."/>
            <person name="Brambilla E.M."/>
            <person name="Rohde M."/>
            <person name="Tindall B.J."/>
            <person name="Sikorski J."/>
            <person name="Goker M."/>
            <person name="Detter J.C."/>
            <person name="Bristow J."/>
            <person name="Eisen J.A."/>
            <person name="Markowitz V."/>
            <person name="Hugenholtz P."/>
            <person name="Kyrpides N.C."/>
            <person name="Klenk H.P."/>
            <person name="Woyke T."/>
        </authorList>
    </citation>
    <scope>NUCLEOTIDE SEQUENCE [LARGE SCALE GENOMIC DNA]</scope>
    <source>
        <strain evidence="9">DSM 14884 / JCM 11576 / T1</strain>
    </source>
</reference>
<keyword evidence="3 6" id="KW-0812">Transmembrane</keyword>
<dbReference type="eggNOG" id="COG0785">
    <property type="taxonomic scope" value="Bacteria"/>
</dbReference>
<comment type="subcellular location">
    <subcellularLocation>
        <location evidence="1">Membrane</location>
        <topology evidence="1">Multi-pass membrane protein</topology>
    </subcellularLocation>
</comment>
<feature type="domain" description="Cytochrome C biogenesis protein transmembrane" evidence="7">
    <location>
        <begin position="25"/>
        <end position="190"/>
    </location>
</feature>
<dbReference type="GO" id="GO:0017004">
    <property type="term" value="P:cytochrome complex assembly"/>
    <property type="evidence" value="ECO:0007669"/>
    <property type="project" value="InterPro"/>
</dbReference>
<dbReference type="RefSeq" id="WP_013703788.1">
    <property type="nucleotide sequence ID" value="NC_015387.1"/>
</dbReference>
<feature type="transmembrane region" description="Helical" evidence="6">
    <location>
        <begin position="100"/>
        <end position="127"/>
    </location>
</feature>
<dbReference type="GO" id="GO:0016020">
    <property type="term" value="C:membrane"/>
    <property type="evidence" value="ECO:0007669"/>
    <property type="project" value="UniProtKB-SubCell"/>
</dbReference>
<feature type="transmembrane region" description="Helical" evidence="6">
    <location>
        <begin position="174"/>
        <end position="198"/>
    </location>
</feature>
<evidence type="ECO:0000313" key="9">
    <source>
        <dbReference type="Proteomes" id="UP000007030"/>
    </source>
</evidence>
<evidence type="ECO:0000259" key="7">
    <source>
        <dbReference type="Pfam" id="PF02683"/>
    </source>
</evidence>
<dbReference type="Proteomes" id="UP000007030">
    <property type="component" value="Chromosome"/>
</dbReference>
<keyword evidence="5 6" id="KW-0472">Membrane</keyword>
<dbReference type="PANTHER" id="PTHR31272">
    <property type="entry name" value="CYTOCHROME C-TYPE BIOGENESIS PROTEIN HI_1454-RELATED"/>
    <property type="match status" value="1"/>
</dbReference>
<dbReference type="KEGG" id="mhd:Marky_0997"/>
<feature type="transmembrane region" description="Helical" evidence="6">
    <location>
        <begin position="59"/>
        <end position="79"/>
    </location>
</feature>
<evidence type="ECO:0000256" key="2">
    <source>
        <dbReference type="ARBA" id="ARBA00006143"/>
    </source>
</evidence>
<feature type="transmembrane region" description="Helical" evidence="6">
    <location>
        <begin position="26"/>
        <end position="47"/>
    </location>
</feature>
<dbReference type="InterPro" id="IPR003834">
    <property type="entry name" value="Cyt_c_assmbl_TM_dom"/>
</dbReference>
<dbReference type="EMBL" id="CP002630">
    <property type="protein sequence ID" value="AEB11740.1"/>
    <property type="molecule type" value="Genomic_DNA"/>
</dbReference>
<accession>F2NLC1</accession>
<feature type="transmembrane region" description="Helical" evidence="6">
    <location>
        <begin position="218"/>
        <end position="243"/>
    </location>
</feature>
<evidence type="ECO:0000256" key="3">
    <source>
        <dbReference type="ARBA" id="ARBA00022692"/>
    </source>
</evidence>
<dbReference type="InterPro" id="IPR051790">
    <property type="entry name" value="Cytochrome_c-biogenesis_DsbD"/>
</dbReference>
<evidence type="ECO:0000256" key="1">
    <source>
        <dbReference type="ARBA" id="ARBA00004141"/>
    </source>
</evidence>
<name>F2NLC1_MARHT</name>
<dbReference type="Pfam" id="PF02683">
    <property type="entry name" value="DsbD_TM"/>
    <property type="match status" value="1"/>
</dbReference>
<protein>
    <submittedName>
        <fullName evidence="8">Cytochrome c biogenesis protein transmembrane region</fullName>
    </submittedName>
</protein>